<evidence type="ECO:0000313" key="2">
    <source>
        <dbReference type="EMBL" id="KAK6949524.1"/>
    </source>
</evidence>
<evidence type="ECO:0000313" key="3">
    <source>
        <dbReference type="Proteomes" id="UP001369815"/>
    </source>
</evidence>
<dbReference type="EMBL" id="JBANMG010000009">
    <property type="protein sequence ID" value="KAK6949524.1"/>
    <property type="molecule type" value="Genomic_DNA"/>
</dbReference>
<keyword evidence="3" id="KW-1185">Reference proteome</keyword>
<gene>
    <name evidence="2" type="ORF">Daesc_009607</name>
</gene>
<organism evidence="2 3">
    <name type="scientific">Daldinia eschscholtzii</name>
    <dbReference type="NCBI Taxonomy" id="292717"/>
    <lineage>
        <taxon>Eukaryota</taxon>
        <taxon>Fungi</taxon>
        <taxon>Dikarya</taxon>
        <taxon>Ascomycota</taxon>
        <taxon>Pezizomycotina</taxon>
        <taxon>Sordariomycetes</taxon>
        <taxon>Xylariomycetidae</taxon>
        <taxon>Xylariales</taxon>
        <taxon>Hypoxylaceae</taxon>
        <taxon>Daldinia</taxon>
    </lineage>
</organism>
<feature type="region of interest" description="Disordered" evidence="1">
    <location>
        <begin position="1"/>
        <end position="92"/>
    </location>
</feature>
<name>A0AAX6MAP2_9PEZI</name>
<protein>
    <recommendedName>
        <fullName evidence="4">Small EDRK-rich factor-like N-terminal domain-containing protein</fullName>
    </recommendedName>
</protein>
<feature type="compositionally biased region" description="Gly residues" evidence="1">
    <location>
        <begin position="40"/>
        <end position="53"/>
    </location>
</feature>
<feature type="compositionally biased region" description="Basic residues" evidence="1">
    <location>
        <begin position="60"/>
        <end position="69"/>
    </location>
</feature>
<accession>A0AAX6MAP2</accession>
<sequence length="92" mass="9654">MNVAERSEEEQAKLSKEIVEGKDNRKRKNGGGETAEKGGEGGAGGAGGGGGGDNAPMSKRQAKKLKAALRKKEVEEKEPYGEKANAKAKQKK</sequence>
<dbReference type="Proteomes" id="UP001369815">
    <property type="component" value="Unassembled WGS sequence"/>
</dbReference>
<evidence type="ECO:0008006" key="4">
    <source>
        <dbReference type="Google" id="ProtNLM"/>
    </source>
</evidence>
<dbReference type="AlphaFoldDB" id="A0AAX6MAP2"/>
<reference evidence="2 3" key="1">
    <citation type="journal article" date="2024" name="Front Chem Biol">
        <title>Unveiling the potential of Daldinia eschscholtzii MFLUCC 19-0629 through bioactivity and bioinformatics studies for enhanced sustainable agriculture production.</title>
        <authorList>
            <person name="Brooks S."/>
            <person name="Weaver J.A."/>
            <person name="Klomchit A."/>
            <person name="Alharthi S.A."/>
            <person name="Onlamun T."/>
            <person name="Nurani R."/>
            <person name="Vong T.K."/>
            <person name="Alberti F."/>
            <person name="Greco C."/>
        </authorList>
    </citation>
    <scope>NUCLEOTIDE SEQUENCE [LARGE SCALE GENOMIC DNA]</scope>
    <source>
        <strain evidence="2">MFLUCC 19-0629</strain>
    </source>
</reference>
<evidence type="ECO:0000256" key="1">
    <source>
        <dbReference type="SAM" id="MobiDB-lite"/>
    </source>
</evidence>
<feature type="compositionally biased region" description="Basic and acidic residues" evidence="1">
    <location>
        <begin position="70"/>
        <end position="85"/>
    </location>
</feature>
<comment type="caution">
    <text evidence="2">The sequence shown here is derived from an EMBL/GenBank/DDBJ whole genome shotgun (WGS) entry which is preliminary data.</text>
</comment>
<proteinExistence type="predicted"/>
<feature type="compositionally biased region" description="Basic and acidic residues" evidence="1">
    <location>
        <begin position="1"/>
        <end position="23"/>
    </location>
</feature>